<name>A0A2K3DYA5_CHLRE</name>
<dbReference type="Pfam" id="PF23650">
    <property type="entry name" value="DUF7148"/>
    <property type="match status" value="1"/>
</dbReference>
<feature type="domain" description="DUF7148" evidence="1">
    <location>
        <begin position="1"/>
        <end position="88"/>
    </location>
</feature>
<gene>
    <name evidence="2" type="ORF">CHLRE_03g189350v5</name>
</gene>
<dbReference type="Gramene" id="PNW85498">
    <property type="protein sequence ID" value="PNW85498"/>
    <property type="gene ID" value="CHLRE_03g189350v5"/>
</dbReference>
<evidence type="ECO:0000313" key="2">
    <source>
        <dbReference type="EMBL" id="PNW85498.1"/>
    </source>
</evidence>
<sequence length="136" mass="14653">MGTAKLPGDINQAAFAEYMYQWAATLTQSGANFPFILPVKADKYATGWKISLLKKMPEGNFDAAGVIQGTVEEVSGAGPVCMIRFFEGPAGMVDRRTAAPSDPQQRLNIIIESLPDVDTIMSTMPVALRNGVAKCR</sequence>
<dbReference type="OMA" id="LYQWANG"/>
<keyword evidence="3" id="KW-1185">Reference proteome</keyword>
<proteinExistence type="predicted"/>
<evidence type="ECO:0000259" key="1">
    <source>
        <dbReference type="Pfam" id="PF23650"/>
    </source>
</evidence>
<reference evidence="2 3" key="1">
    <citation type="journal article" date="2007" name="Science">
        <title>The Chlamydomonas genome reveals the evolution of key animal and plant functions.</title>
        <authorList>
            <person name="Merchant S.S."/>
            <person name="Prochnik S.E."/>
            <person name="Vallon O."/>
            <person name="Harris E.H."/>
            <person name="Karpowicz S.J."/>
            <person name="Witman G.B."/>
            <person name="Terry A."/>
            <person name="Salamov A."/>
            <person name="Fritz-Laylin L.K."/>
            <person name="Marechal-Drouard L."/>
            <person name="Marshall W.F."/>
            <person name="Qu L.H."/>
            <person name="Nelson D.R."/>
            <person name="Sanderfoot A.A."/>
            <person name="Spalding M.H."/>
            <person name="Kapitonov V.V."/>
            <person name="Ren Q."/>
            <person name="Ferris P."/>
            <person name="Lindquist E."/>
            <person name="Shapiro H."/>
            <person name="Lucas S.M."/>
            <person name="Grimwood J."/>
            <person name="Schmutz J."/>
            <person name="Cardol P."/>
            <person name="Cerutti H."/>
            <person name="Chanfreau G."/>
            <person name="Chen C.L."/>
            <person name="Cognat V."/>
            <person name="Croft M.T."/>
            <person name="Dent R."/>
            <person name="Dutcher S."/>
            <person name="Fernandez E."/>
            <person name="Fukuzawa H."/>
            <person name="Gonzalez-Ballester D."/>
            <person name="Gonzalez-Halphen D."/>
            <person name="Hallmann A."/>
            <person name="Hanikenne M."/>
            <person name="Hippler M."/>
            <person name="Inwood W."/>
            <person name="Jabbari K."/>
            <person name="Kalanon M."/>
            <person name="Kuras R."/>
            <person name="Lefebvre P.A."/>
            <person name="Lemaire S.D."/>
            <person name="Lobanov A.V."/>
            <person name="Lohr M."/>
            <person name="Manuell A."/>
            <person name="Meier I."/>
            <person name="Mets L."/>
            <person name="Mittag M."/>
            <person name="Mittelmeier T."/>
            <person name="Moroney J.V."/>
            <person name="Moseley J."/>
            <person name="Napoli C."/>
            <person name="Nedelcu A.M."/>
            <person name="Niyogi K."/>
            <person name="Novoselov S.V."/>
            <person name="Paulsen I.T."/>
            <person name="Pazour G."/>
            <person name="Purton S."/>
            <person name="Ral J.P."/>
            <person name="Riano-Pachon D.M."/>
            <person name="Riekhof W."/>
            <person name="Rymarquis L."/>
            <person name="Schroda M."/>
            <person name="Stern D."/>
            <person name="Umen J."/>
            <person name="Willows R."/>
            <person name="Wilson N."/>
            <person name="Zimmer S.L."/>
            <person name="Allmer J."/>
            <person name="Balk J."/>
            <person name="Bisova K."/>
            <person name="Chen C.J."/>
            <person name="Elias M."/>
            <person name="Gendler K."/>
            <person name="Hauser C."/>
            <person name="Lamb M.R."/>
            <person name="Ledford H."/>
            <person name="Long J.C."/>
            <person name="Minagawa J."/>
            <person name="Page M.D."/>
            <person name="Pan J."/>
            <person name="Pootakham W."/>
            <person name="Roje S."/>
            <person name="Rose A."/>
            <person name="Stahlberg E."/>
            <person name="Terauchi A.M."/>
            <person name="Yang P."/>
            <person name="Ball S."/>
            <person name="Bowler C."/>
            <person name="Dieckmann C.L."/>
            <person name="Gladyshev V.N."/>
            <person name="Green P."/>
            <person name="Jorgensen R."/>
            <person name="Mayfield S."/>
            <person name="Mueller-Roeber B."/>
            <person name="Rajamani S."/>
            <person name="Sayre R.T."/>
            <person name="Brokstein P."/>
            <person name="Dubchak I."/>
            <person name="Goodstein D."/>
            <person name="Hornick L."/>
            <person name="Huang Y.W."/>
            <person name="Jhaveri J."/>
            <person name="Luo Y."/>
            <person name="Martinez D."/>
            <person name="Ngau W.C."/>
            <person name="Otillar B."/>
            <person name="Poliakov A."/>
            <person name="Porter A."/>
            <person name="Szajkowski L."/>
            <person name="Werner G."/>
            <person name="Zhou K."/>
            <person name="Grigoriev I.V."/>
            <person name="Rokhsar D.S."/>
            <person name="Grossman A.R."/>
        </authorList>
    </citation>
    <scope>NUCLEOTIDE SEQUENCE [LARGE SCALE GENOMIC DNA]</scope>
    <source>
        <strain evidence="3">CC-503</strain>
    </source>
</reference>
<dbReference type="InterPro" id="IPR055572">
    <property type="entry name" value="DUF7148"/>
</dbReference>
<dbReference type="RefSeq" id="XP_001692029.2">
    <property type="nucleotide sequence ID" value="XM_001691977.2"/>
</dbReference>
<dbReference type="InParanoid" id="A0A2K3DYA5"/>
<evidence type="ECO:0000313" key="3">
    <source>
        <dbReference type="Proteomes" id="UP000006906"/>
    </source>
</evidence>
<dbReference type="Proteomes" id="UP000006906">
    <property type="component" value="Chromosome 3"/>
</dbReference>
<dbReference type="KEGG" id="cre:CHLRE_03g189350v5"/>
<protein>
    <recommendedName>
        <fullName evidence="1">DUF7148 domain-containing protein</fullName>
    </recommendedName>
</protein>
<dbReference type="PaxDb" id="3055-EDP04519"/>
<dbReference type="ExpressionAtlas" id="A0A2K3DYA5">
    <property type="expression patterns" value="baseline"/>
</dbReference>
<dbReference type="EMBL" id="CM008964">
    <property type="protein sequence ID" value="PNW85498.1"/>
    <property type="molecule type" value="Genomic_DNA"/>
</dbReference>
<dbReference type="OrthoDB" id="1930092at2759"/>
<organism evidence="2 3">
    <name type="scientific">Chlamydomonas reinhardtii</name>
    <name type="common">Chlamydomonas smithii</name>
    <dbReference type="NCBI Taxonomy" id="3055"/>
    <lineage>
        <taxon>Eukaryota</taxon>
        <taxon>Viridiplantae</taxon>
        <taxon>Chlorophyta</taxon>
        <taxon>core chlorophytes</taxon>
        <taxon>Chlorophyceae</taxon>
        <taxon>CS clade</taxon>
        <taxon>Chlamydomonadales</taxon>
        <taxon>Chlamydomonadaceae</taxon>
        <taxon>Chlamydomonas</taxon>
    </lineage>
</organism>
<dbReference type="GeneID" id="5717501"/>
<dbReference type="AlphaFoldDB" id="A0A2K3DYA5"/>
<accession>A0A2K3DYA5</accession>